<evidence type="ECO:0000259" key="2">
    <source>
        <dbReference type="Pfam" id="PF18443"/>
    </source>
</evidence>
<gene>
    <name evidence="3" type="ORF">HNR38_001053</name>
</gene>
<accession>A0A840UCZ0</accession>
<evidence type="ECO:0000259" key="1">
    <source>
        <dbReference type="Pfam" id="PF18426"/>
    </source>
</evidence>
<reference evidence="3 4" key="1">
    <citation type="submission" date="2020-08" db="EMBL/GenBank/DDBJ databases">
        <title>Genomic Encyclopedia of Type Strains, Phase IV (KMG-IV): sequencing the most valuable type-strain genomes for metagenomic binning, comparative biology and taxonomic classification.</title>
        <authorList>
            <person name="Goeker M."/>
        </authorList>
    </citation>
    <scope>NUCLEOTIDE SEQUENCE [LARGE SCALE GENOMIC DNA]</scope>
    <source>
        <strain evidence="3 4">DSM 22359</strain>
    </source>
</reference>
<dbReference type="InterPro" id="IPR040761">
    <property type="entry name" value="Tli4_N"/>
</dbReference>
<dbReference type="AlphaFoldDB" id="A0A840UCZ0"/>
<evidence type="ECO:0000313" key="4">
    <source>
        <dbReference type="Proteomes" id="UP000591735"/>
    </source>
</evidence>
<evidence type="ECO:0000313" key="3">
    <source>
        <dbReference type="EMBL" id="MBB5320581.1"/>
    </source>
</evidence>
<organism evidence="3 4">
    <name type="scientific">Marinobacter oulmenensis</name>
    <dbReference type="NCBI Taxonomy" id="643747"/>
    <lineage>
        <taxon>Bacteria</taxon>
        <taxon>Pseudomonadati</taxon>
        <taxon>Pseudomonadota</taxon>
        <taxon>Gammaproteobacteria</taxon>
        <taxon>Pseudomonadales</taxon>
        <taxon>Marinobacteraceae</taxon>
        <taxon>Marinobacter</taxon>
    </lineage>
</organism>
<dbReference type="RefSeq" id="WP_183700499.1">
    <property type="nucleotide sequence ID" value="NZ_JACHFE010000002.1"/>
</dbReference>
<feature type="domain" description="Tle cognate immunity protein 4 N-terminal" evidence="2">
    <location>
        <begin position="57"/>
        <end position="201"/>
    </location>
</feature>
<protein>
    <recommendedName>
        <fullName evidence="5">Tle cognate immunity protein 4 C-terminal domain-containing protein</fullName>
    </recommendedName>
</protein>
<evidence type="ECO:0008006" key="5">
    <source>
        <dbReference type="Google" id="ProtNLM"/>
    </source>
</evidence>
<dbReference type="Proteomes" id="UP000591735">
    <property type="component" value="Unassembled WGS sequence"/>
</dbReference>
<keyword evidence="4" id="KW-1185">Reference proteome</keyword>
<dbReference type="PROSITE" id="PS51257">
    <property type="entry name" value="PROKAR_LIPOPROTEIN"/>
    <property type="match status" value="1"/>
</dbReference>
<dbReference type="Pfam" id="PF18426">
    <property type="entry name" value="Tli4_C"/>
    <property type="match status" value="1"/>
</dbReference>
<proteinExistence type="predicted"/>
<sequence>MVLMKALNRIIHPQKGWGLIAMTSLMIQGCGQWEHGVPEMNEQERQTVEAYIKTQEPVCIGRFQVAMPQQFKRRYSTLTVNDAQISAKHTTQQMFLRFIRERREELASTETYRQKDRPYLKNLYHVDSDTVVFDHNEDDFTPDSSRILEGYRLVNTTMFKVKLKAIDIDDDRYQDQRKFRKTNKADRLKQVEHLLRNLSPRKPHEIPDTPGLCFDGGFLAGGAEEPIPGAALSFREETVAMTFVDRHYRDVYVHFNANSTIKTEDTLLDRMGRAESIMQAKGDDHFAVLRKGKLELQGIEQAEEWLGTVTTDEDVRGNHFIIEANSQRGSAREPRISVTFMNGEYSLVEDDHPPLNQASLTDAEAAGLWDAITRSFRARDNAF</sequence>
<dbReference type="EMBL" id="JACHFE010000002">
    <property type="protein sequence ID" value="MBB5320581.1"/>
    <property type="molecule type" value="Genomic_DNA"/>
</dbReference>
<feature type="domain" description="Tle cognate immunity protein 4 C-terminal" evidence="1">
    <location>
        <begin position="205"/>
        <end position="381"/>
    </location>
</feature>
<dbReference type="Pfam" id="PF18443">
    <property type="entry name" value="Tli4_N"/>
    <property type="match status" value="1"/>
</dbReference>
<name>A0A840UCZ0_9GAMM</name>
<dbReference type="InterPro" id="IPR041290">
    <property type="entry name" value="Tli4_C"/>
</dbReference>
<comment type="caution">
    <text evidence="3">The sequence shown here is derived from an EMBL/GenBank/DDBJ whole genome shotgun (WGS) entry which is preliminary data.</text>
</comment>